<dbReference type="Proteomes" id="UP000275401">
    <property type="component" value="Unassembled WGS sequence"/>
</dbReference>
<organism evidence="1 2">
    <name type="scientific">Streptomyces botrytidirepellens</name>
    <dbReference type="NCBI Taxonomy" id="2486417"/>
    <lineage>
        <taxon>Bacteria</taxon>
        <taxon>Bacillati</taxon>
        <taxon>Actinomycetota</taxon>
        <taxon>Actinomycetes</taxon>
        <taxon>Kitasatosporales</taxon>
        <taxon>Streptomycetaceae</taxon>
        <taxon>Streptomyces</taxon>
    </lineage>
</organism>
<dbReference type="AlphaFoldDB" id="A0A3M8T6B6"/>
<dbReference type="RefSeq" id="WP_123107554.1">
    <property type="nucleotide sequence ID" value="NZ_RIBZ01000829.1"/>
</dbReference>
<accession>A0A3M8T6B6</accession>
<dbReference type="EMBL" id="RIBZ01000829">
    <property type="protein sequence ID" value="RNF86760.1"/>
    <property type="molecule type" value="Genomic_DNA"/>
</dbReference>
<comment type="caution">
    <text evidence="1">The sequence shown here is derived from an EMBL/GenBank/DDBJ whole genome shotgun (WGS) entry which is preliminary data.</text>
</comment>
<evidence type="ECO:0000313" key="1">
    <source>
        <dbReference type="EMBL" id="RNF86760.1"/>
    </source>
</evidence>
<sequence length="123" mass="13373">MLELHPEAEDGVRGDRIPLAYTTGKWPDEVAVAEDAPIGVHYSLAVARRLADYADEHDQSHRAMSTAAGLATNTVGRIIRGEGYPDLASLARLEAALRIDLYPSGLYRTVPQDSSPHPDQRAP</sequence>
<dbReference type="GO" id="GO:0003677">
    <property type="term" value="F:DNA binding"/>
    <property type="evidence" value="ECO:0007669"/>
    <property type="project" value="InterPro"/>
</dbReference>
<proteinExistence type="predicted"/>
<protein>
    <submittedName>
        <fullName evidence="1">XRE family transcriptional regulator</fullName>
    </submittedName>
</protein>
<dbReference type="InterPro" id="IPR010982">
    <property type="entry name" value="Lambda_DNA-bd_dom_sf"/>
</dbReference>
<dbReference type="SUPFAM" id="SSF47413">
    <property type="entry name" value="lambda repressor-like DNA-binding domains"/>
    <property type="match status" value="1"/>
</dbReference>
<gene>
    <name evidence="1" type="ORF">EEJ42_42905</name>
</gene>
<name>A0A3M8T6B6_9ACTN</name>
<keyword evidence="2" id="KW-1185">Reference proteome</keyword>
<reference evidence="1 2" key="1">
    <citation type="submission" date="2018-11" db="EMBL/GenBank/DDBJ databases">
        <title>The Potential of Streptomyces as Biocontrol Agents against the Tomato grey mould, Botrytis cinerea (Gray mold) Frontiers in Microbiology.</title>
        <authorList>
            <person name="Li D."/>
        </authorList>
    </citation>
    <scope>NUCLEOTIDE SEQUENCE [LARGE SCALE GENOMIC DNA]</scope>
    <source>
        <strain evidence="1 2">NEAU-LD23</strain>
    </source>
</reference>
<evidence type="ECO:0000313" key="2">
    <source>
        <dbReference type="Proteomes" id="UP000275401"/>
    </source>
</evidence>